<dbReference type="PANTHER" id="PTHR36788">
    <property type="entry name" value="DEFENSIN-LIKE PROTEIN 183"/>
    <property type="match status" value="1"/>
</dbReference>
<proteinExistence type="inferred from homology"/>
<dbReference type="GO" id="GO:0031640">
    <property type="term" value="P:killing of cells of another organism"/>
    <property type="evidence" value="ECO:0007669"/>
    <property type="project" value="UniProtKB-UniRule"/>
</dbReference>
<dbReference type="GO" id="GO:0005576">
    <property type="term" value="C:extracellular region"/>
    <property type="evidence" value="ECO:0007669"/>
    <property type="project" value="UniProtKB-SubCell"/>
</dbReference>
<comment type="subcellular location">
    <subcellularLocation>
        <location evidence="1 9">Secreted</location>
    </subcellularLocation>
</comment>
<keyword evidence="7 9" id="KW-0611">Plant defense</keyword>
<dbReference type="EMBL" id="JBANAX010000394">
    <property type="protein sequence ID" value="KAL1210580.1"/>
    <property type="molecule type" value="Genomic_DNA"/>
</dbReference>
<evidence type="ECO:0000256" key="6">
    <source>
        <dbReference type="ARBA" id="ARBA00022729"/>
    </source>
</evidence>
<accession>A0ABD1BET7</accession>
<keyword evidence="4 9" id="KW-0929">Antimicrobial</keyword>
<reference evidence="10 11" key="1">
    <citation type="submission" date="2024-04" db="EMBL/GenBank/DDBJ databases">
        <title>Genome assembly C_amara_ONT_v2.</title>
        <authorList>
            <person name="Yant L."/>
            <person name="Moore C."/>
            <person name="Slenker M."/>
        </authorList>
    </citation>
    <scope>NUCLEOTIDE SEQUENCE [LARGE SCALE GENOMIC DNA]</scope>
    <source>
        <tissue evidence="10">Leaf</tissue>
    </source>
</reference>
<evidence type="ECO:0000256" key="9">
    <source>
        <dbReference type="RuleBase" id="RU367109"/>
    </source>
</evidence>
<feature type="signal peptide" evidence="9">
    <location>
        <begin position="1"/>
        <end position="26"/>
    </location>
</feature>
<comment type="caution">
    <text evidence="10">The sequence shown here is derived from an EMBL/GenBank/DDBJ whole genome shotgun (WGS) entry which is preliminary data.</text>
</comment>
<keyword evidence="6 9" id="KW-0732">Signal</keyword>
<gene>
    <name evidence="10" type="ORF">V5N11_006899</name>
</gene>
<evidence type="ECO:0000256" key="1">
    <source>
        <dbReference type="ARBA" id="ARBA00004613"/>
    </source>
</evidence>
<evidence type="ECO:0000256" key="7">
    <source>
        <dbReference type="ARBA" id="ARBA00022821"/>
    </source>
</evidence>
<keyword evidence="3 9" id="KW-0964">Secreted</keyword>
<dbReference type="Proteomes" id="UP001558713">
    <property type="component" value="Unassembled WGS sequence"/>
</dbReference>
<dbReference type="PANTHER" id="PTHR36788:SF4">
    <property type="entry name" value="DEFENSIN-LIKE PROTEIN 181-RELATED"/>
    <property type="match status" value="1"/>
</dbReference>
<feature type="chain" id="PRO_5044530554" description="Defensin-like protein" evidence="9">
    <location>
        <begin position="27"/>
        <end position="135"/>
    </location>
</feature>
<evidence type="ECO:0000313" key="10">
    <source>
        <dbReference type="EMBL" id="KAL1210580.1"/>
    </source>
</evidence>
<name>A0ABD1BET7_CARAN</name>
<evidence type="ECO:0000256" key="5">
    <source>
        <dbReference type="ARBA" id="ARBA00022577"/>
    </source>
</evidence>
<evidence type="ECO:0000256" key="4">
    <source>
        <dbReference type="ARBA" id="ARBA00022529"/>
    </source>
</evidence>
<sequence length="135" mass="14651">MEKITSLLFFVSLLIIFVSVMTQTRAEICIDGLGTCENCDERCKAKHGPSSESSCDHSVGVPLCMCYYQCPSPPPSPTPPKTCFGGTGLCSQNCPEKCCDMNCAQKYTGGHGYCNTLGTVSLCQCEYPCLHRLTK</sequence>
<comment type="similarity">
    <text evidence="2 9">Belongs to the DEFL family.</text>
</comment>
<keyword evidence="11" id="KW-1185">Reference proteome</keyword>
<keyword evidence="8" id="KW-1015">Disulfide bond</keyword>
<dbReference type="AlphaFoldDB" id="A0ABD1BET7"/>
<organism evidence="10 11">
    <name type="scientific">Cardamine amara subsp. amara</name>
    <dbReference type="NCBI Taxonomy" id="228776"/>
    <lineage>
        <taxon>Eukaryota</taxon>
        <taxon>Viridiplantae</taxon>
        <taxon>Streptophyta</taxon>
        <taxon>Embryophyta</taxon>
        <taxon>Tracheophyta</taxon>
        <taxon>Spermatophyta</taxon>
        <taxon>Magnoliopsida</taxon>
        <taxon>eudicotyledons</taxon>
        <taxon>Gunneridae</taxon>
        <taxon>Pentapetalae</taxon>
        <taxon>rosids</taxon>
        <taxon>malvids</taxon>
        <taxon>Brassicales</taxon>
        <taxon>Brassicaceae</taxon>
        <taxon>Cardamineae</taxon>
        <taxon>Cardamine</taxon>
    </lineage>
</organism>
<evidence type="ECO:0000313" key="11">
    <source>
        <dbReference type="Proteomes" id="UP001558713"/>
    </source>
</evidence>
<evidence type="ECO:0000256" key="8">
    <source>
        <dbReference type="ARBA" id="ARBA00023157"/>
    </source>
</evidence>
<evidence type="ECO:0000256" key="2">
    <source>
        <dbReference type="ARBA" id="ARBA00006722"/>
    </source>
</evidence>
<dbReference type="GO" id="GO:0050832">
    <property type="term" value="P:defense response to fungus"/>
    <property type="evidence" value="ECO:0007669"/>
    <property type="project" value="UniProtKB-UniRule"/>
</dbReference>
<dbReference type="InterPro" id="IPR039641">
    <property type="entry name" value="LCR"/>
</dbReference>
<keyword evidence="5 9" id="KW-0295">Fungicide</keyword>
<evidence type="ECO:0000256" key="3">
    <source>
        <dbReference type="ARBA" id="ARBA00022525"/>
    </source>
</evidence>
<protein>
    <recommendedName>
        <fullName evidence="9">Defensin-like protein</fullName>
    </recommendedName>
</protein>